<proteinExistence type="inferred from homology"/>
<dbReference type="Pfam" id="PF01348">
    <property type="entry name" value="Intron_maturas2"/>
    <property type="match status" value="1"/>
</dbReference>
<dbReference type="InterPro" id="IPR024937">
    <property type="entry name" value="Domain_X"/>
</dbReference>
<name>A0A1Z2R0J0_9ASTR</name>
<comment type="function">
    <text evidence="6">Usually encoded in the trnK tRNA gene intron. Probably assists in splicing its own and other chloroplast group II introns.</text>
</comment>
<evidence type="ECO:0000256" key="3">
    <source>
        <dbReference type="ARBA" id="ARBA00022664"/>
    </source>
</evidence>
<protein>
    <recommendedName>
        <fullName evidence="6">Maturase K</fullName>
    </recommendedName>
    <alternativeName>
        <fullName evidence="6">Intron maturase</fullName>
    </alternativeName>
</protein>
<dbReference type="InterPro" id="IPR002866">
    <property type="entry name" value="Maturase_MatK"/>
</dbReference>
<dbReference type="GO" id="GO:0006397">
    <property type="term" value="P:mRNA processing"/>
    <property type="evidence" value="ECO:0007669"/>
    <property type="project" value="UniProtKB-KW"/>
</dbReference>
<feature type="domain" description="Domain X" evidence="7">
    <location>
        <begin position="364"/>
        <end position="481"/>
    </location>
</feature>
<feature type="domain" description="Maturase MatK N-terminal" evidence="8">
    <location>
        <begin position="1"/>
        <end position="336"/>
    </location>
</feature>
<dbReference type="GO" id="GO:0009507">
    <property type="term" value="C:chloroplast"/>
    <property type="evidence" value="ECO:0007669"/>
    <property type="project" value="UniProtKB-SubCell"/>
</dbReference>
<dbReference type="InterPro" id="IPR024942">
    <property type="entry name" value="Maturase_MatK_N"/>
</dbReference>
<comment type="subcellular location">
    <subcellularLocation>
        <location evidence="6">Plastid</location>
        <location evidence="6">Chloroplast</location>
    </subcellularLocation>
</comment>
<evidence type="ECO:0000313" key="9">
    <source>
        <dbReference type="EMBL" id="ASA37196.1"/>
    </source>
</evidence>
<sequence>MEEFQSSLELDRFQQHDFLYPLIFQEYIYALAYDHGLTRCILLKNAGYDNKFSLLIVKRLITRMYDPKFWILSLNDFKQNPLWGRNKNFDFQMISEGFSVIMEIPFSLRLLSSLEKRQKKGKEIVKSANLRSIHSIFSFLEDKISHLNYVFDILIPYPIHLEIVVQTLRYWLKDASSLHLLRFFLHEFHNWNSLMTSKKVSPSFSERNQRLFFFLYNSHVCEYESVFVFLRNQSFHLRSTSFRAFLERIYFYGKIEHFIETLASAFEANLWVFKDSFMHYVRYQGKAILASKGTSLLMHKWKYYFVNLWQSYFDLWSQPRRIHINQLANHSLNFLGYFSSVRRKTSTVRNQMLETSFVIDNAIKKFDTILPMIPLISSLAKAKFCNILGHPISKAIWIDLSDSEIIDRFGRISRNLSHYYSGSSKKKFLSRIKYILQLSCARTLARKHKSTVRAFLKRFGSELFEEFFTAEEQVLSLTFPRASFISRRFHKKRVWYLDIICINDLANHDSFVMKARKWKL</sequence>
<evidence type="ECO:0000256" key="5">
    <source>
        <dbReference type="ARBA" id="ARBA00022884"/>
    </source>
</evidence>
<keyword evidence="2 9" id="KW-0934">Plastid</keyword>
<geneLocation type="plastid" evidence="9"/>
<evidence type="ECO:0000256" key="2">
    <source>
        <dbReference type="ARBA" id="ARBA00022640"/>
    </source>
</evidence>
<dbReference type="GO" id="GO:0008033">
    <property type="term" value="P:tRNA processing"/>
    <property type="evidence" value="ECO:0007669"/>
    <property type="project" value="UniProtKB-KW"/>
</dbReference>
<dbReference type="PANTHER" id="PTHR34811">
    <property type="entry name" value="MATURASE K"/>
    <property type="match status" value="1"/>
</dbReference>
<dbReference type="GO" id="GO:0003723">
    <property type="term" value="F:RNA binding"/>
    <property type="evidence" value="ECO:0007669"/>
    <property type="project" value="UniProtKB-KW"/>
</dbReference>
<dbReference type="EMBL" id="MF061201">
    <property type="protein sequence ID" value="ASA37196.1"/>
    <property type="molecule type" value="Genomic_DNA"/>
</dbReference>
<keyword evidence="5 6" id="KW-0694">RNA-binding</keyword>
<dbReference type="GeneID" id="33370152"/>
<comment type="similarity">
    <text evidence="1 6">Belongs to the intron maturase 2 family. MatK subfamily.</text>
</comment>
<dbReference type="GO" id="GO:0008380">
    <property type="term" value="P:RNA splicing"/>
    <property type="evidence" value="ECO:0007669"/>
    <property type="project" value="UniProtKB-UniRule"/>
</dbReference>
<dbReference type="HAMAP" id="MF_01390">
    <property type="entry name" value="MatK"/>
    <property type="match status" value="1"/>
</dbReference>
<dbReference type="AlphaFoldDB" id="A0A1Z2R0J0"/>
<evidence type="ECO:0000259" key="7">
    <source>
        <dbReference type="Pfam" id="PF01348"/>
    </source>
</evidence>
<evidence type="ECO:0000256" key="4">
    <source>
        <dbReference type="ARBA" id="ARBA00022694"/>
    </source>
</evidence>
<keyword evidence="4 6" id="KW-0819">tRNA processing</keyword>
<dbReference type="Pfam" id="PF01824">
    <property type="entry name" value="MatK_N"/>
    <property type="match status" value="1"/>
</dbReference>
<gene>
    <name evidence="6 9" type="primary">matK</name>
    <name evidence="9" type="ORF">Lo_mus1Pt0085</name>
</gene>
<evidence type="ECO:0000256" key="6">
    <source>
        <dbReference type="HAMAP-Rule" id="MF_01390"/>
    </source>
</evidence>
<dbReference type="PANTHER" id="PTHR34811:SF1">
    <property type="entry name" value="MATURASE K"/>
    <property type="match status" value="1"/>
</dbReference>
<accession>A0A1Z2R0J0</accession>
<keyword evidence="3 6" id="KW-0507">mRNA processing</keyword>
<evidence type="ECO:0000259" key="8">
    <source>
        <dbReference type="Pfam" id="PF01824"/>
    </source>
</evidence>
<reference evidence="9" key="1">
    <citation type="journal article" date="2017" name="Am. J. Bot.">
        <title>The East Asian origin of the giant lobelias.</title>
        <authorList>
            <person name="Knox E.B."/>
            <person name="Li C."/>
        </authorList>
    </citation>
    <scope>NUCLEOTIDE SEQUENCE</scope>
</reference>
<organism evidence="9">
    <name type="scientific">Lobelia muscoides</name>
    <dbReference type="NCBI Taxonomy" id="2010895"/>
    <lineage>
        <taxon>Eukaryota</taxon>
        <taxon>Viridiplantae</taxon>
        <taxon>Streptophyta</taxon>
        <taxon>Embryophyta</taxon>
        <taxon>Tracheophyta</taxon>
        <taxon>Spermatophyta</taxon>
        <taxon>Magnoliopsida</taxon>
        <taxon>eudicotyledons</taxon>
        <taxon>Gunneridae</taxon>
        <taxon>Pentapetalae</taxon>
        <taxon>asterids</taxon>
        <taxon>campanulids</taxon>
        <taxon>Asterales</taxon>
        <taxon>Campanulaceae</taxon>
        <taxon>Lobelia</taxon>
    </lineage>
</organism>
<dbReference type="RefSeq" id="YP_009405121.1">
    <property type="nucleotide sequence ID" value="NC_035379.1"/>
</dbReference>
<evidence type="ECO:0000256" key="1">
    <source>
        <dbReference type="ARBA" id="ARBA00006621"/>
    </source>
</evidence>